<evidence type="ECO:0000313" key="2">
    <source>
        <dbReference type="Proteomes" id="UP000008177"/>
    </source>
</evidence>
<dbReference type="Proteomes" id="UP000008177">
    <property type="component" value="Unplaced contigs"/>
</dbReference>
<reference evidence="2" key="1">
    <citation type="journal article" date="2011" name="PLoS Genet.">
        <title>Genomic analysis of the necrotrophic fungal pathogens Sclerotinia sclerotiorum and Botrytis cinerea.</title>
        <authorList>
            <person name="Amselem J."/>
            <person name="Cuomo C.A."/>
            <person name="van Kan J.A."/>
            <person name="Viaud M."/>
            <person name="Benito E.P."/>
            <person name="Couloux A."/>
            <person name="Coutinho P.M."/>
            <person name="de Vries R.P."/>
            <person name="Dyer P.S."/>
            <person name="Fillinger S."/>
            <person name="Fournier E."/>
            <person name="Gout L."/>
            <person name="Hahn M."/>
            <person name="Kohn L."/>
            <person name="Lapalu N."/>
            <person name="Plummer K.M."/>
            <person name="Pradier J.M."/>
            <person name="Quevillon E."/>
            <person name="Sharon A."/>
            <person name="Simon A."/>
            <person name="ten Have A."/>
            <person name="Tudzynski B."/>
            <person name="Tudzynski P."/>
            <person name="Wincker P."/>
            <person name="Andrew M."/>
            <person name="Anthouard V."/>
            <person name="Beever R.E."/>
            <person name="Beffa R."/>
            <person name="Benoit I."/>
            <person name="Bouzid O."/>
            <person name="Brault B."/>
            <person name="Chen Z."/>
            <person name="Choquer M."/>
            <person name="Collemare J."/>
            <person name="Cotton P."/>
            <person name="Danchin E.G."/>
            <person name="Da Silva C."/>
            <person name="Gautier A."/>
            <person name="Giraud C."/>
            <person name="Giraud T."/>
            <person name="Gonzalez C."/>
            <person name="Grossetete S."/>
            <person name="Guldener U."/>
            <person name="Henrissat B."/>
            <person name="Howlett B.J."/>
            <person name="Kodira C."/>
            <person name="Kretschmer M."/>
            <person name="Lappartient A."/>
            <person name="Leroch M."/>
            <person name="Levis C."/>
            <person name="Mauceli E."/>
            <person name="Neuveglise C."/>
            <person name="Oeser B."/>
            <person name="Pearson M."/>
            <person name="Poulain J."/>
            <person name="Poussereau N."/>
            <person name="Quesneville H."/>
            <person name="Rascle C."/>
            <person name="Schumacher J."/>
            <person name="Segurens B."/>
            <person name="Sexton A."/>
            <person name="Silva E."/>
            <person name="Sirven C."/>
            <person name="Soanes D.M."/>
            <person name="Talbot N.J."/>
            <person name="Templeton M."/>
            <person name="Yandava C."/>
            <person name="Yarden O."/>
            <person name="Zeng Q."/>
            <person name="Rollins J.A."/>
            <person name="Lebrun M.H."/>
            <person name="Dickman M."/>
        </authorList>
    </citation>
    <scope>NUCLEOTIDE SEQUENCE [LARGE SCALE GENOMIC DNA]</scope>
    <source>
        <strain evidence="2">T4</strain>
    </source>
</reference>
<dbReference type="EMBL" id="FQ790296">
    <property type="protein sequence ID" value="CCD48657.1"/>
    <property type="molecule type" value="Genomic_DNA"/>
</dbReference>
<sequence>MRRRLVSRLRTIIWIKLTKLKLLGSEKSSDLIKMDITFQTTIECEEVSLKKSLDRMSRERELDTLLEFPTSILQAI</sequence>
<name>G2Y7S9_BOTF4</name>
<gene>
    <name evidence="1" type="ORF">BofuT4_uP032990.1</name>
</gene>
<proteinExistence type="predicted"/>
<dbReference type="AlphaFoldDB" id="G2Y7S9"/>
<dbReference type="InParanoid" id="G2Y7S9"/>
<organism evidence="1 2">
    <name type="scientific">Botryotinia fuckeliana (strain T4)</name>
    <name type="common">Noble rot fungus</name>
    <name type="synonym">Botrytis cinerea</name>
    <dbReference type="NCBI Taxonomy" id="999810"/>
    <lineage>
        <taxon>Eukaryota</taxon>
        <taxon>Fungi</taxon>
        <taxon>Dikarya</taxon>
        <taxon>Ascomycota</taxon>
        <taxon>Pezizomycotina</taxon>
        <taxon>Leotiomycetes</taxon>
        <taxon>Helotiales</taxon>
        <taxon>Sclerotiniaceae</taxon>
        <taxon>Botrytis</taxon>
    </lineage>
</organism>
<evidence type="ECO:0000313" key="1">
    <source>
        <dbReference type="EMBL" id="CCD48657.1"/>
    </source>
</evidence>
<accession>G2Y7S9</accession>
<dbReference type="HOGENOM" id="CLU_2654204_0_0_1"/>
<protein>
    <submittedName>
        <fullName evidence="1">Uncharacterized protein</fullName>
    </submittedName>
</protein>